<dbReference type="PROSITE" id="PS50887">
    <property type="entry name" value="GGDEF"/>
    <property type="match status" value="1"/>
</dbReference>
<name>A0A5C4RSP1_9GAMM</name>
<evidence type="ECO:0000256" key="2">
    <source>
        <dbReference type="ARBA" id="ARBA00012528"/>
    </source>
</evidence>
<gene>
    <name evidence="6" type="ORF">E1B00_11165</name>
</gene>
<dbReference type="GO" id="GO:0043709">
    <property type="term" value="P:cell adhesion involved in single-species biofilm formation"/>
    <property type="evidence" value="ECO:0007669"/>
    <property type="project" value="TreeGrafter"/>
</dbReference>
<keyword evidence="7" id="KW-1185">Reference proteome</keyword>
<dbReference type="InterPro" id="IPR043128">
    <property type="entry name" value="Rev_trsase/Diguanyl_cyclase"/>
</dbReference>
<dbReference type="PANTHER" id="PTHR45138">
    <property type="entry name" value="REGULATORY COMPONENTS OF SENSORY TRANSDUCTION SYSTEM"/>
    <property type="match status" value="1"/>
</dbReference>
<dbReference type="AlphaFoldDB" id="A0A5C4RSP1"/>
<dbReference type="InterPro" id="IPR003018">
    <property type="entry name" value="GAF"/>
</dbReference>
<protein>
    <recommendedName>
        <fullName evidence="2">diguanylate cyclase</fullName>
        <ecNumber evidence="2">2.7.7.65</ecNumber>
    </recommendedName>
</protein>
<sequence length="360" mass="39377">MAERSIGQAQDEARRLAALRRYRILDSLPEPVYDDVVKIASAVCGTPQAVVTFIEESRQWFKASLGIEGEETPREIAFCDQAIRRPGEVTVVNDASVHPLFRNYPQVTGPDHLRFYAGAPMVTPDGHALGTVCVIDRVPRQIDAGQVAALGSLARIVVQLLETRRAQLDFQRQLAERELVTQDLIRHQRELEAHNSELSQQASQDPLTGLLNRAGMQRASASAQSGWSGSGPFCVAVLDIDHFKRINDSFGHATGDSVIQAVAGAIRRNVRGGDIAVRYGGEEFLVMMPATPATGARTVIERIRREVAEQPGLPARVTVSAGLAMGQAGRDEPEAVFRAADQALYLAKRRGRDRIEVVED</sequence>
<dbReference type="SMART" id="SM00267">
    <property type="entry name" value="GGDEF"/>
    <property type="match status" value="1"/>
</dbReference>
<dbReference type="GO" id="GO:1902201">
    <property type="term" value="P:negative regulation of bacterial-type flagellum-dependent cell motility"/>
    <property type="evidence" value="ECO:0007669"/>
    <property type="project" value="TreeGrafter"/>
</dbReference>
<dbReference type="Gene3D" id="3.30.450.40">
    <property type="match status" value="1"/>
</dbReference>
<evidence type="ECO:0000256" key="3">
    <source>
        <dbReference type="ARBA" id="ARBA00034247"/>
    </source>
</evidence>
<organism evidence="6 7">
    <name type="scientific">Arenimonas terrae</name>
    <dbReference type="NCBI Taxonomy" id="2546226"/>
    <lineage>
        <taxon>Bacteria</taxon>
        <taxon>Pseudomonadati</taxon>
        <taxon>Pseudomonadota</taxon>
        <taxon>Gammaproteobacteria</taxon>
        <taxon>Lysobacterales</taxon>
        <taxon>Lysobacteraceae</taxon>
        <taxon>Arenimonas</taxon>
    </lineage>
</organism>
<dbReference type="RefSeq" id="WP_139448737.1">
    <property type="nucleotide sequence ID" value="NZ_SMDR01000002.1"/>
</dbReference>
<evidence type="ECO:0000259" key="5">
    <source>
        <dbReference type="PROSITE" id="PS50887"/>
    </source>
</evidence>
<dbReference type="EC" id="2.7.7.65" evidence="2"/>
<evidence type="ECO:0000256" key="1">
    <source>
        <dbReference type="ARBA" id="ARBA00001946"/>
    </source>
</evidence>
<dbReference type="InterPro" id="IPR000160">
    <property type="entry name" value="GGDEF_dom"/>
</dbReference>
<dbReference type="InterPro" id="IPR050469">
    <property type="entry name" value="Diguanylate_Cyclase"/>
</dbReference>
<dbReference type="Pfam" id="PF00990">
    <property type="entry name" value="GGDEF"/>
    <property type="match status" value="1"/>
</dbReference>
<dbReference type="GO" id="GO:0005886">
    <property type="term" value="C:plasma membrane"/>
    <property type="evidence" value="ECO:0007669"/>
    <property type="project" value="TreeGrafter"/>
</dbReference>
<evidence type="ECO:0000313" key="6">
    <source>
        <dbReference type="EMBL" id="TNJ33881.1"/>
    </source>
</evidence>
<dbReference type="EMBL" id="SMDR01000002">
    <property type="protein sequence ID" value="TNJ33881.1"/>
    <property type="molecule type" value="Genomic_DNA"/>
</dbReference>
<dbReference type="InterPro" id="IPR029016">
    <property type="entry name" value="GAF-like_dom_sf"/>
</dbReference>
<feature type="domain" description="GGDEF" evidence="5">
    <location>
        <begin position="231"/>
        <end position="360"/>
    </location>
</feature>
<dbReference type="GO" id="GO:0052621">
    <property type="term" value="F:diguanylate cyclase activity"/>
    <property type="evidence" value="ECO:0007669"/>
    <property type="project" value="UniProtKB-EC"/>
</dbReference>
<dbReference type="InterPro" id="IPR029787">
    <property type="entry name" value="Nucleotide_cyclase"/>
</dbReference>
<reference evidence="6 7" key="1">
    <citation type="submission" date="2019-03" db="EMBL/GenBank/DDBJ databases">
        <title>Arenimonas daejeonensis sp. nov., isolated from compost.</title>
        <authorList>
            <person name="Jeon C.O."/>
        </authorList>
    </citation>
    <scope>NUCLEOTIDE SEQUENCE [LARGE SCALE GENOMIC DNA]</scope>
    <source>
        <strain evidence="6 7">R29</strain>
    </source>
</reference>
<dbReference type="SUPFAM" id="SSF55073">
    <property type="entry name" value="Nucleotide cyclase"/>
    <property type="match status" value="1"/>
</dbReference>
<dbReference type="OrthoDB" id="9803824at2"/>
<evidence type="ECO:0000313" key="7">
    <source>
        <dbReference type="Proteomes" id="UP000305760"/>
    </source>
</evidence>
<dbReference type="SUPFAM" id="SSF55781">
    <property type="entry name" value="GAF domain-like"/>
    <property type="match status" value="1"/>
</dbReference>
<feature type="coiled-coil region" evidence="4">
    <location>
        <begin position="158"/>
        <end position="204"/>
    </location>
</feature>
<evidence type="ECO:0000256" key="4">
    <source>
        <dbReference type="SAM" id="Coils"/>
    </source>
</evidence>
<dbReference type="Proteomes" id="UP000305760">
    <property type="component" value="Unassembled WGS sequence"/>
</dbReference>
<dbReference type="FunFam" id="3.30.70.270:FF:000001">
    <property type="entry name" value="Diguanylate cyclase domain protein"/>
    <property type="match status" value="1"/>
</dbReference>
<comment type="caution">
    <text evidence="6">The sequence shown here is derived from an EMBL/GenBank/DDBJ whole genome shotgun (WGS) entry which is preliminary data.</text>
</comment>
<comment type="catalytic activity">
    <reaction evidence="3">
        <text>2 GTP = 3',3'-c-di-GMP + 2 diphosphate</text>
        <dbReference type="Rhea" id="RHEA:24898"/>
        <dbReference type="ChEBI" id="CHEBI:33019"/>
        <dbReference type="ChEBI" id="CHEBI:37565"/>
        <dbReference type="ChEBI" id="CHEBI:58805"/>
        <dbReference type="EC" id="2.7.7.65"/>
    </reaction>
</comment>
<dbReference type="PANTHER" id="PTHR45138:SF9">
    <property type="entry name" value="DIGUANYLATE CYCLASE DGCM-RELATED"/>
    <property type="match status" value="1"/>
</dbReference>
<proteinExistence type="predicted"/>
<comment type="cofactor">
    <cofactor evidence="1">
        <name>Mg(2+)</name>
        <dbReference type="ChEBI" id="CHEBI:18420"/>
    </cofactor>
</comment>
<dbReference type="SMART" id="SM00065">
    <property type="entry name" value="GAF"/>
    <property type="match status" value="1"/>
</dbReference>
<dbReference type="NCBIfam" id="TIGR00254">
    <property type="entry name" value="GGDEF"/>
    <property type="match status" value="1"/>
</dbReference>
<accession>A0A5C4RSP1</accession>
<dbReference type="Gene3D" id="3.30.70.270">
    <property type="match status" value="1"/>
</dbReference>
<dbReference type="CDD" id="cd01949">
    <property type="entry name" value="GGDEF"/>
    <property type="match status" value="1"/>
</dbReference>
<keyword evidence="4" id="KW-0175">Coiled coil</keyword>